<keyword evidence="5 9" id="KW-0798">TonB box</keyword>
<feature type="domain" description="TonB-dependent receptor plug" evidence="11">
    <location>
        <begin position="105"/>
        <end position="215"/>
    </location>
</feature>
<accession>A0A369URY5</accession>
<dbReference type="Pfam" id="PF00593">
    <property type="entry name" value="TonB_dep_Rec_b-barrel"/>
    <property type="match status" value="1"/>
</dbReference>
<organism evidence="12 13">
    <name type="scientific">Dyella tabacisoli</name>
    <dbReference type="NCBI Taxonomy" id="2282381"/>
    <lineage>
        <taxon>Bacteria</taxon>
        <taxon>Pseudomonadati</taxon>
        <taxon>Pseudomonadota</taxon>
        <taxon>Gammaproteobacteria</taxon>
        <taxon>Lysobacterales</taxon>
        <taxon>Rhodanobacteraceae</taxon>
        <taxon>Dyella</taxon>
    </lineage>
</organism>
<keyword evidence="4 8" id="KW-0812">Transmembrane</keyword>
<evidence type="ECO:0000256" key="8">
    <source>
        <dbReference type="PROSITE-ProRule" id="PRU01360"/>
    </source>
</evidence>
<evidence type="ECO:0000256" key="3">
    <source>
        <dbReference type="ARBA" id="ARBA00022452"/>
    </source>
</evidence>
<dbReference type="RefSeq" id="WP_114843917.1">
    <property type="nucleotide sequence ID" value="NZ_JBHSPE010000001.1"/>
</dbReference>
<dbReference type="InterPro" id="IPR012910">
    <property type="entry name" value="Plug_dom"/>
</dbReference>
<dbReference type="SUPFAM" id="SSF56935">
    <property type="entry name" value="Porins"/>
    <property type="match status" value="1"/>
</dbReference>
<sequence>MYTQQGGCRTVDGKVMAEKSTAKKNKTNKSARALTLAIRASLMMCAMSSLAHTGIAMAQDSASTDTTVKTPTKKTADQAADGKAVRLQQVTVTGSNIRSVDVADAQPVITISRVDIERQGFATVGQLLQNVSSASTPDLSMSAPGDLGPNQGGQFINLRGLGAPRTLILVDGQRIGAAHGGYTNVNVIPVAIIDHIDVLANGASAVYGSDAIAGVINIITRKNFNGAEINTYNGIYSPHGDGAQSQYDVTFGKTTPKWGLVLSASYQDQRPVWTSSRDFSSYPWTDRHPYYGRTYVGLQPIISNAAFPDGSHHGVVLNPGGNPANLGDYHRIVPRTFNAGGDVGSLADAGDYTYNNDSGHQNMLRTADTTKNLYLDAHYNITSNITAKFNAGYNIDHEKATAGTATLYSGMGGHDDFPSQLSADSYYNPYNQPGLTPQNVKFYRKLAGTTFNSYNNPKNYRYSVGLDGNFGIGNHLFNWDVNYYDSKITGVNTRTGYFNLINTKNALGPSFLGADGVVACGTPGNVIAGCVPLNPLGNITPAMLNYVRVNSVEHYGSNEKAASADFGGDLFTLPGGQFSFATGIQHRAVSGYDSPDAFAAAGNSTDGAVGPNSGSYSLNEAYAEVNAPLLKDLPAIKSLSLDAAIRYSDYSNFGSTTNTSFKLTWQPIEDLLVRASYGTGFRAPTVNDLYQGRYNAGGFTDPCDAVYGPAGYGYSGVVAQRCLTGFGGLKGVGPNFRQVDLTGLPVTQADAAGITESFNGGNPHLRPETSYNGQLGLVYSPSWFQGFNFSVDYWRYNIRNLITGITNDQVLANCYQYGLTDACTQFQRQPGSNQIVNLLNLETNAGWQKTAGYDFSFAYSLPKYSFGQFKLGLNGTYVDSYNMLPTIGSAVSYGAGVASAQTSMSVWRLRGNFTVDWSWHDVGASWTMRYFSPLKAPCAFPPPDTRSAFPCTLPDYYAPGVGPQPMTQIASVTFNDAQVYWKAPWNATFSLGANNIFNRKGPYTYGGYAGSDTPYNYNASYDIGRYIYVRYQQRF</sequence>
<comment type="similarity">
    <text evidence="8 9">Belongs to the TonB-dependent receptor family.</text>
</comment>
<evidence type="ECO:0000259" key="11">
    <source>
        <dbReference type="Pfam" id="PF07715"/>
    </source>
</evidence>
<keyword evidence="12" id="KW-0675">Receptor</keyword>
<dbReference type="InterPro" id="IPR036942">
    <property type="entry name" value="Beta-barrel_TonB_sf"/>
</dbReference>
<name>A0A369URY5_9GAMM</name>
<dbReference type="Pfam" id="PF07715">
    <property type="entry name" value="Plug"/>
    <property type="match status" value="1"/>
</dbReference>
<evidence type="ECO:0000256" key="2">
    <source>
        <dbReference type="ARBA" id="ARBA00022448"/>
    </source>
</evidence>
<feature type="domain" description="TonB-dependent receptor-like beta-barrel" evidence="10">
    <location>
        <begin position="413"/>
        <end position="996"/>
    </location>
</feature>
<evidence type="ECO:0000256" key="5">
    <source>
        <dbReference type="ARBA" id="ARBA00023077"/>
    </source>
</evidence>
<dbReference type="Gene3D" id="2.40.170.20">
    <property type="entry name" value="TonB-dependent receptor, beta-barrel domain"/>
    <property type="match status" value="1"/>
</dbReference>
<keyword evidence="7 8" id="KW-0998">Cell outer membrane</keyword>
<evidence type="ECO:0000313" key="12">
    <source>
        <dbReference type="EMBL" id="RDD83524.1"/>
    </source>
</evidence>
<evidence type="ECO:0000259" key="10">
    <source>
        <dbReference type="Pfam" id="PF00593"/>
    </source>
</evidence>
<evidence type="ECO:0000256" key="6">
    <source>
        <dbReference type="ARBA" id="ARBA00023136"/>
    </source>
</evidence>
<keyword evidence="3 8" id="KW-1134">Transmembrane beta strand</keyword>
<keyword evidence="6 8" id="KW-0472">Membrane</keyword>
<protein>
    <submittedName>
        <fullName evidence="12">TonB-dependent receptor</fullName>
    </submittedName>
</protein>
<dbReference type="PANTHER" id="PTHR47234:SF2">
    <property type="entry name" value="TONB-DEPENDENT RECEPTOR"/>
    <property type="match status" value="1"/>
</dbReference>
<evidence type="ECO:0000256" key="4">
    <source>
        <dbReference type="ARBA" id="ARBA00022692"/>
    </source>
</evidence>
<evidence type="ECO:0000256" key="1">
    <source>
        <dbReference type="ARBA" id="ARBA00004571"/>
    </source>
</evidence>
<evidence type="ECO:0000256" key="9">
    <source>
        <dbReference type="RuleBase" id="RU003357"/>
    </source>
</evidence>
<dbReference type="PANTHER" id="PTHR47234">
    <property type="match status" value="1"/>
</dbReference>
<dbReference type="InterPro" id="IPR037066">
    <property type="entry name" value="Plug_dom_sf"/>
</dbReference>
<dbReference type="Gene3D" id="2.170.130.10">
    <property type="entry name" value="TonB-dependent receptor, plug domain"/>
    <property type="match status" value="1"/>
</dbReference>
<evidence type="ECO:0000313" key="13">
    <source>
        <dbReference type="Proteomes" id="UP000253782"/>
    </source>
</evidence>
<comment type="subcellular location">
    <subcellularLocation>
        <location evidence="1 8">Cell outer membrane</location>
        <topology evidence="1 8">Multi-pass membrane protein</topology>
    </subcellularLocation>
</comment>
<dbReference type="OrthoDB" id="6276154at2"/>
<evidence type="ECO:0000256" key="7">
    <source>
        <dbReference type="ARBA" id="ARBA00023237"/>
    </source>
</evidence>
<dbReference type="InterPro" id="IPR039426">
    <property type="entry name" value="TonB-dep_rcpt-like"/>
</dbReference>
<keyword evidence="13" id="KW-1185">Reference proteome</keyword>
<dbReference type="InterPro" id="IPR000531">
    <property type="entry name" value="Beta-barrel_TonB"/>
</dbReference>
<gene>
    <name evidence="12" type="ORF">DVJ77_02820</name>
</gene>
<reference evidence="12 13" key="1">
    <citation type="submission" date="2018-07" db="EMBL/GenBank/DDBJ databases">
        <title>Dyella tabacisoli L4-6T, whole genome shotgun sequence.</title>
        <authorList>
            <person name="Zhou X.-K."/>
            <person name="Li W.-J."/>
            <person name="Duan Y.-Q."/>
        </authorList>
    </citation>
    <scope>NUCLEOTIDE SEQUENCE [LARGE SCALE GENOMIC DNA]</scope>
    <source>
        <strain evidence="12 13">L4-6</strain>
    </source>
</reference>
<dbReference type="EMBL" id="QQAH01000001">
    <property type="protein sequence ID" value="RDD83524.1"/>
    <property type="molecule type" value="Genomic_DNA"/>
</dbReference>
<dbReference type="PROSITE" id="PS52016">
    <property type="entry name" value="TONB_DEPENDENT_REC_3"/>
    <property type="match status" value="1"/>
</dbReference>
<comment type="caution">
    <text evidence="12">The sequence shown here is derived from an EMBL/GenBank/DDBJ whole genome shotgun (WGS) entry which is preliminary data.</text>
</comment>
<dbReference type="AlphaFoldDB" id="A0A369URY5"/>
<dbReference type="Proteomes" id="UP000253782">
    <property type="component" value="Unassembled WGS sequence"/>
</dbReference>
<dbReference type="GO" id="GO:0009279">
    <property type="term" value="C:cell outer membrane"/>
    <property type="evidence" value="ECO:0007669"/>
    <property type="project" value="UniProtKB-SubCell"/>
</dbReference>
<proteinExistence type="inferred from homology"/>
<keyword evidence="2 8" id="KW-0813">Transport</keyword>